<dbReference type="AlphaFoldDB" id="A0A068Y9T8"/>
<reference evidence="1" key="2">
    <citation type="submission" date="2015-11" db="EMBL/GenBank/DDBJ databases">
        <authorList>
            <person name="Zhang Y."/>
            <person name="Guo Z."/>
        </authorList>
    </citation>
    <scope>NUCLEOTIDE SEQUENCE</scope>
</reference>
<name>A0A068Y9T8_ECHMU</name>
<accession>A0A068Y9T8</accession>
<keyword evidence="2" id="KW-1185">Reference proteome</keyword>
<proteinExistence type="predicted"/>
<dbReference type="OrthoDB" id="191139at2759"/>
<organism evidence="1 2">
    <name type="scientific">Echinococcus multilocularis</name>
    <name type="common">Fox tapeworm</name>
    <dbReference type="NCBI Taxonomy" id="6211"/>
    <lineage>
        <taxon>Eukaryota</taxon>
        <taxon>Metazoa</taxon>
        <taxon>Spiralia</taxon>
        <taxon>Lophotrochozoa</taxon>
        <taxon>Platyhelminthes</taxon>
        <taxon>Cestoda</taxon>
        <taxon>Eucestoda</taxon>
        <taxon>Cyclophyllidea</taxon>
        <taxon>Taeniidae</taxon>
        <taxon>Echinococcus</taxon>
    </lineage>
</organism>
<dbReference type="Proteomes" id="UP000017246">
    <property type="component" value="Unassembled WGS sequence"/>
</dbReference>
<evidence type="ECO:0000313" key="1">
    <source>
        <dbReference type="EMBL" id="CUT99428.1"/>
    </source>
</evidence>
<sequence length="158" mass="16921">MYNCSLYFPLTTLFTQPPSVFLKCEDIDEERLIAEAEAILDRNESLIKSNTADQLQLSPGHRAVFIGRASVDSQRSHNQIQPTHSNSHVASISSDSSISSASFSEVDPSHADSALTQPTSVAVVAGGVNVGNVGASSETGVGYTTNSRALLDPYDTFW</sequence>
<evidence type="ECO:0000313" key="2">
    <source>
        <dbReference type="Proteomes" id="UP000017246"/>
    </source>
</evidence>
<reference evidence="1" key="1">
    <citation type="journal article" date="2013" name="Nature">
        <title>The genomes of four tapeworm species reveal adaptations to parasitism.</title>
        <authorList>
            <person name="Tsai I.J."/>
            <person name="Zarowiecki M."/>
            <person name="Holroyd N."/>
            <person name="Garciarrubio A."/>
            <person name="Sanchez-Flores A."/>
            <person name="Brooks K.L."/>
            <person name="Tracey A."/>
            <person name="Bobes R.J."/>
            <person name="Fragoso G."/>
            <person name="Sciutto E."/>
            <person name="Aslett M."/>
            <person name="Beasley H."/>
            <person name="Bennett H.M."/>
            <person name="Cai J."/>
            <person name="Camicia F."/>
            <person name="Clark R."/>
            <person name="Cucher M."/>
            <person name="De Silva N."/>
            <person name="Day T.A."/>
            <person name="Deplazes P."/>
            <person name="Estrada K."/>
            <person name="Fernandez C."/>
            <person name="Holland P.W."/>
            <person name="Hou J."/>
            <person name="Hu S."/>
            <person name="Huckvale T."/>
            <person name="Hung S.S."/>
            <person name="Kamenetzky L."/>
            <person name="Keane J.A."/>
            <person name="Kiss F."/>
            <person name="Koziol U."/>
            <person name="Lambert O."/>
            <person name="Liu K."/>
            <person name="Luo X."/>
            <person name="Luo Y."/>
            <person name="Macchiaroli N."/>
            <person name="Nichol S."/>
            <person name="Paps J."/>
            <person name="Parkinson J."/>
            <person name="Pouchkina-Stantcheva N."/>
            <person name="Riddiford N."/>
            <person name="Rosenzvit M."/>
            <person name="Salinas G."/>
            <person name="Wasmuth J.D."/>
            <person name="Zamanian M."/>
            <person name="Zheng Y."/>
            <person name="Cai X."/>
            <person name="Soberon X."/>
            <person name="Olson P.D."/>
            <person name="Laclette J.P."/>
            <person name="Brehm K."/>
            <person name="Berriman M."/>
            <person name="Garciarrubio A."/>
            <person name="Bobes R.J."/>
            <person name="Fragoso G."/>
            <person name="Sanchez-Flores A."/>
            <person name="Estrada K."/>
            <person name="Cevallos M.A."/>
            <person name="Morett E."/>
            <person name="Gonzalez V."/>
            <person name="Portillo T."/>
            <person name="Ochoa-Leyva A."/>
            <person name="Jose M.V."/>
            <person name="Sciutto E."/>
            <person name="Landa A."/>
            <person name="Jimenez L."/>
            <person name="Valdes V."/>
            <person name="Carrero J.C."/>
            <person name="Larralde C."/>
            <person name="Morales-Montor J."/>
            <person name="Limon-Lason J."/>
            <person name="Soberon X."/>
            <person name="Laclette J.P."/>
        </authorList>
    </citation>
    <scope>NUCLEOTIDE SEQUENCE [LARGE SCALE GENOMIC DNA]</scope>
</reference>
<protein>
    <submittedName>
        <fullName evidence="1">Uncharacterized protein</fullName>
    </submittedName>
</protein>
<dbReference type="STRING" id="6211.A0A068Y9T8"/>
<dbReference type="EMBL" id="LN902845">
    <property type="protein sequence ID" value="CUT99428.1"/>
    <property type="molecule type" value="Genomic_DNA"/>
</dbReference>